<protein>
    <submittedName>
        <fullName evidence="1">Uncharacterized protein</fullName>
    </submittedName>
</protein>
<organism evidence="1 2">
    <name type="scientific">Eubacterium maltosivorans</name>
    <dbReference type="NCBI Taxonomy" id="2041044"/>
    <lineage>
        <taxon>Bacteria</taxon>
        <taxon>Bacillati</taxon>
        <taxon>Bacillota</taxon>
        <taxon>Clostridia</taxon>
        <taxon>Eubacteriales</taxon>
        <taxon>Eubacteriaceae</taxon>
        <taxon>Eubacterium</taxon>
    </lineage>
</organism>
<dbReference type="KEGG" id="emt:CPZ25_005045"/>
<sequence>MNRYGRGRPVVSMRRPYYARADCRAGLMLWARSPGEAEAEFEAYAAQVEDHFPEIVLELRDLREEDPLF</sequence>
<gene>
    <name evidence="1" type="ORF">CPZ25_005045</name>
</gene>
<keyword evidence="2" id="KW-1185">Reference proteome</keyword>
<dbReference type="AlphaFoldDB" id="A0A4P9C5T2"/>
<evidence type="ECO:0000313" key="1">
    <source>
        <dbReference type="EMBL" id="QCT70720.1"/>
    </source>
</evidence>
<dbReference type="EMBL" id="CP029487">
    <property type="protein sequence ID" value="QCT70720.1"/>
    <property type="molecule type" value="Genomic_DNA"/>
</dbReference>
<accession>A0A4P9C5T2</accession>
<proteinExistence type="predicted"/>
<reference evidence="1 2" key="1">
    <citation type="submission" date="2018-05" db="EMBL/GenBank/DDBJ databases">
        <title>Genome comparison of Eubacterium sp.</title>
        <authorList>
            <person name="Feng Y."/>
            <person name="Sanchez-Andrea I."/>
            <person name="Stams A.J.M."/>
            <person name="De Vos W.M."/>
        </authorList>
    </citation>
    <scope>NUCLEOTIDE SEQUENCE [LARGE SCALE GENOMIC DNA]</scope>
    <source>
        <strain evidence="1 2">YI</strain>
    </source>
</reference>
<dbReference type="RefSeq" id="WP_058694223.1">
    <property type="nucleotide sequence ID" value="NZ_CABJDW020000008.1"/>
</dbReference>
<evidence type="ECO:0000313" key="2">
    <source>
        <dbReference type="Proteomes" id="UP000218387"/>
    </source>
</evidence>
<name>A0A4P9C5T2_EUBML</name>
<dbReference type="Proteomes" id="UP000218387">
    <property type="component" value="Chromosome"/>
</dbReference>